<dbReference type="STRING" id="551987.SAMN05192549_10916"/>
<evidence type="ECO:0008006" key="4">
    <source>
        <dbReference type="Google" id="ProtNLM"/>
    </source>
</evidence>
<keyword evidence="3" id="KW-1185">Reference proteome</keyword>
<keyword evidence="1" id="KW-0812">Transmembrane</keyword>
<organism evidence="2 3">
    <name type="scientific">Duganella sacchari</name>
    <dbReference type="NCBI Taxonomy" id="551987"/>
    <lineage>
        <taxon>Bacteria</taxon>
        <taxon>Pseudomonadati</taxon>
        <taxon>Pseudomonadota</taxon>
        <taxon>Betaproteobacteria</taxon>
        <taxon>Burkholderiales</taxon>
        <taxon>Oxalobacteraceae</taxon>
        <taxon>Telluria group</taxon>
        <taxon>Duganella</taxon>
    </lineage>
</organism>
<keyword evidence="1" id="KW-1133">Transmembrane helix</keyword>
<reference evidence="3" key="1">
    <citation type="submission" date="2016-11" db="EMBL/GenBank/DDBJ databases">
        <authorList>
            <person name="Varghese N."/>
            <person name="Submissions S."/>
        </authorList>
    </citation>
    <scope>NUCLEOTIDE SEQUENCE [LARGE SCALE GENOMIC DNA]</scope>
    <source>
        <strain evidence="3">Sac-22</strain>
    </source>
</reference>
<accession>A0A1M7R0V2</accession>
<gene>
    <name evidence="2" type="ORF">SAMN05192549_10916</name>
</gene>
<dbReference type="EMBL" id="FRCX01000009">
    <property type="protein sequence ID" value="SHN37958.1"/>
    <property type="molecule type" value="Genomic_DNA"/>
</dbReference>
<keyword evidence="1" id="KW-0472">Membrane</keyword>
<dbReference type="RefSeq" id="WP_229255766.1">
    <property type="nucleotide sequence ID" value="NZ_FRCX01000009.1"/>
</dbReference>
<proteinExistence type="predicted"/>
<name>A0A1M7R0V2_9BURK</name>
<evidence type="ECO:0000313" key="3">
    <source>
        <dbReference type="Proteomes" id="UP000184339"/>
    </source>
</evidence>
<sequence>MAGAMNQVNLSALLLRARIALLRLGVPACVAIVLCVAGIAAWAWLLPQRAAQAQLMAKPLPAPSTLVTAPPPPSANQNLAAFYEMLGEKRYAEQQVKVLFDLAAKANITLYQGEYKASYDKASRVSTYQINLPVKGPYQSIWQFAMQGLREMPFASLDEVAFRRDNIADTTVEARLRFTLYLKDAEP</sequence>
<dbReference type="Proteomes" id="UP000184339">
    <property type="component" value="Unassembled WGS sequence"/>
</dbReference>
<dbReference type="AlphaFoldDB" id="A0A1M7R0V2"/>
<evidence type="ECO:0000313" key="2">
    <source>
        <dbReference type="EMBL" id="SHN37958.1"/>
    </source>
</evidence>
<protein>
    <recommendedName>
        <fullName evidence="4">Transmembrane protein</fullName>
    </recommendedName>
</protein>
<feature type="transmembrane region" description="Helical" evidence="1">
    <location>
        <begin position="21"/>
        <end position="45"/>
    </location>
</feature>
<evidence type="ECO:0000256" key="1">
    <source>
        <dbReference type="SAM" id="Phobius"/>
    </source>
</evidence>